<dbReference type="InterPro" id="IPR000792">
    <property type="entry name" value="Tscrpt_reg_LuxR_C"/>
</dbReference>
<dbReference type="CDD" id="cd06170">
    <property type="entry name" value="LuxR_C_like"/>
    <property type="match status" value="1"/>
</dbReference>
<evidence type="ECO:0000256" key="5">
    <source>
        <dbReference type="SAM" id="Phobius"/>
    </source>
</evidence>
<dbReference type="InterPro" id="IPR016032">
    <property type="entry name" value="Sig_transdc_resp-reg_C-effctor"/>
</dbReference>
<feature type="transmembrane region" description="Helical" evidence="5">
    <location>
        <begin position="260"/>
        <end position="280"/>
    </location>
</feature>
<dbReference type="InParanoid" id="K0ZAZ8"/>
<evidence type="ECO:0000313" key="7">
    <source>
        <dbReference type="EMBL" id="EJZ84560.1"/>
    </source>
</evidence>
<evidence type="ECO:0000313" key="8">
    <source>
        <dbReference type="Proteomes" id="UP000006069"/>
    </source>
</evidence>
<organism evidence="7 8">
    <name type="scientific">Slackia piriformis YIT 12062</name>
    <dbReference type="NCBI Taxonomy" id="742818"/>
    <lineage>
        <taxon>Bacteria</taxon>
        <taxon>Bacillati</taxon>
        <taxon>Actinomycetota</taxon>
        <taxon>Coriobacteriia</taxon>
        <taxon>Eggerthellales</taxon>
        <taxon>Eggerthellaceae</taxon>
        <taxon>Slackia</taxon>
    </lineage>
</organism>
<dbReference type="InterPro" id="IPR036388">
    <property type="entry name" value="WH-like_DNA-bd_sf"/>
</dbReference>
<reference evidence="7 8" key="1">
    <citation type="submission" date="2012-08" db="EMBL/GenBank/DDBJ databases">
        <title>The Genome Sequence of Slackia piriformis YIT 12062.</title>
        <authorList>
            <consortium name="The Broad Institute Genome Sequencing Platform"/>
            <person name="Earl A."/>
            <person name="Ward D."/>
            <person name="Feldgarden M."/>
            <person name="Gevers D."/>
            <person name="Morotomi M."/>
            <person name="Walker B."/>
            <person name="Young S.K."/>
            <person name="Zeng Q."/>
            <person name="Gargeya S."/>
            <person name="Fitzgerald M."/>
            <person name="Haas B."/>
            <person name="Abouelleil A."/>
            <person name="Alvarado L."/>
            <person name="Arachchi H.M."/>
            <person name="Berlin A.M."/>
            <person name="Chapman S.B."/>
            <person name="Goldberg J."/>
            <person name="Griggs A."/>
            <person name="Gujja S."/>
            <person name="Hansen M."/>
            <person name="Howarth C."/>
            <person name="Imamovic A."/>
            <person name="Larimer J."/>
            <person name="McCowen C."/>
            <person name="Montmayeur A."/>
            <person name="Murphy C."/>
            <person name="Neiman D."/>
            <person name="Pearson M."/>
            <person name="Priest M."/>
            <person name="Roberts A."/>
            <person name="Saif S."/>
            <person name="Shea T."/>
            <person name="Sisk P."/>
            <person name="Sykes S."/>
            <person name="Wortman J."/>
            <person name="Nusbaum C."/>
            <person name="Birren B."/>
        </authorList>
    </citation>
    <scope>NUCLEOTIDE SEQUENCE [LARGE SCALE GENOMIC DNA]</scope>
    <source>
        <strain evidence="7 8">YIT 12062</strain>
    </source>
</reference>
<keyword evidence="5" id="KW-0472">Membrane</keyword>
<evidence type="ECO:0000259" key="6">
    <source>
        <dbReference type="PROSITE" id="PS50043"/>
    </source>
</evidence>
<dbReference type="PRINTS" id="PR00038">
    <property type="entry name" value="HTHLUXR"/>
</dbReference>
<comment type="caution">
    <text evidence="7">The sequence shown here is derived from an EMBL/GenBank/DDBJ whole genome shotgun (WGS) entry which is preliminary data.</text>
</comment>
<feature type="transmembrane region" description="Helical" evidence="5">
    <location>
        <begin position="136"/>
        <end position="157"/>
    </location>
</feature>
<dbReference type="GO" id="GO:0006355">
    <property type="term" value="P:regulation of DNA-templated transcription"/>
    <property type="evidence" value="ECO:0007669"/>
    <property type="project" value="InterPro"/>
</dbReference>
<dbReference type="PROSITE" id="PS50043">
    <property type="entry name" value="HTH_LUXR_2"/>
    <property type="match status" value="1"/>
</dbReference>
<dbReference type="Gene3D" id="1.10.10.10">
    <property type="entry name" value="Winged helix-like DNA-binding domain superfamily/Winged helix DNA-binding domain"/>
    <property type="match status" value="1"/>
</dbReference>
<proteinExistence type="predicted"/>
<feature type="transmembrane region" description="Helical" evidence="5">
    <location>
        <begin position="39"/>
        <end position="60"/>
    </location>
</feature>
<feature type="transmembrane region" description="Helical" evidence="5">
    <location>
        <begin position="105"/>
        <end position="124"/>
    </location>
</feature>
<sequence>MNRKLMPLEAFALIAFFATMPIYSPNVVPLQECLQDNEIMGHFVTPLLVSVAGASAILFAHAATSATGFKRAFLLYSKASPFVYVACMTYFILTSVRVIPAHPTAVTLCGIACGLCLPYVAIWWGKRLEPLRLQQALLLVCVVCASTAIINWVFSILAATPLAVLSIALVALGSFFPSALNRVEHVKDPGRKTAKTRPASSSDNCLQSAGKESVLPNRNEKKTDPLLLPRFMSVLVPALIGLSVFAFHMGVSRESVLDSVSTEILGNLFAALILAPLCFVKSRKPVSVLLFSGVAPVAAAMLLSYMAIASDFEVLENFTSTGIYTFFCMIAQISLALGIAGTHAQEFSARMIWSGFTLLFAIFSISGISLGALLSDKQPLIPQTITALYCAYLIVQSVGSFWKNEAGHSSSSAHANEEHDYAHRCKKLADDFSLSPREQEISTYLGRGHTCTYIAKMLVISESTVYTHARNIYRKVGIQSKEELIQILASKSE</sequence>
<evidence type="ECO:0000256" key="2">
    <source>
        <dbReference type="ARBA" id="ARBA00023125"/>
    </source>
</evidence>
<gene>
    <name evidence="7" type="ORF">HMPREF9451_00163</name>
</gene>
<dbReference type="PATRIC" id="fig|742818.3.peg.184"/>
<dbReference type="HOGENOM" id="CLU_027066_4_1_11"/>
<dbReference type="PANTHER" id="PTHR44688:SF16">
    <property type="entry name" value="DNA-BINDING TRANSCRIPTIONAL ACTIVATOR DEVR_DOSR"/>
    <property type="match status" value="1"/>
</dbReference>
<feature type="transmembrane region" description="Helical" evidence="5">
    <location>
        <begin position="321"/>
        <end position="340"/>
    </location>
</feature>
<dbReference type="Proteomes" id="UP000006069">
    <property type="component" value="Unassembled WGS sequence"/>
</dbReference>
<evidence type="ECO:0000256" key="3">
    <source>
        <dbReference type="ARBA" id="ARBA00023163"/>
    </source>
</evidence>
<feature type="transmembrane region" description="Helical" evidence="5">
    <location>
        <begin position="163"/>
        <end position="183"/>
    </location>
</feature>
<feature type="transmembrane region" description="Helical" evidence="5">
    <location>
        <begin position="227"/>
        <end position="248"/>
    </location>
</feature>
<keyword evidence="1" id="KW-0805">Transcription regulation</keyword>
<evidence type="ECO:0000256" key="4">
    <source>
        <dbReference type="SAM" id="MobiDB-lite"/>
    </source>
</evidence>
<keyword evidence="3" id="KW-0804">Transcription</keyword>
<dbReference type="GO" id="GO:0003677">
    <property type="term" value="F:DNA binding"/>
    <property type="evidence" value="ECO:0007669"/>
    <property type="project" value="UniProtKB-KW"/>
</dbReference>
<keyword evidence="5" id="KW-0812">Transmembrane</keyword>
<dbReference type="eggNOG" id="COG2197">
    <property type="taxonomic scope" value="Bacteria"/>
</dbReference>
<keyword evidence="5" id="KW-1133">Transmembrane helix</keyword>
<dbReference type="OrthoDB" id="3170652at2"/>
<dbReference type="Pfam" id="PF00196">
    <property type="entry name" value="GerE"/>
    <property type="match status" value="1"/>
</dbReference>
<feature type="transmembrane region" description="Helical" evidence="5">
    <location>
        <begin position="352"/>
        <end position="374"/>
    </location>
</feature>
<dbReference type="RefSeq" id="WP_009138401.1">
    <property type="nucleotide sequence ID" value="NZ_JH815198.1"/>
</dbReference>
<dbReference type="EMBL" id="ADMD01000001">
    <property type="protein sequence ID" value="EJZ84560.1"/>
    <property type="molecule type" value="Genomic_DNA"/>
</dbReference>
<feature type="compositionally biased region" description="Polar residues" evidence="4">
    <location>
        <begin position="198"/>
        <end position="207"/>
    </location>
</feature>
<feature type="transmembrane region" description="Helical" evidence="5">
    <location>
        <begin position="380"/>
        <end position="402"/>
    </location>
</feature>
<evidence type="ECO:0000256" key="1">
    <source>
        <dbReference type="ARBA" id="ARBA00023015"/>
    </source>
</evidence>
<protein>
    <recommendedName>
        <fullName evidence="6">HTH luxR-type domain-containing protein</fullName>
    </recommendedName>
</protein>
<accession>K0ZAZ8</accession>
<dbReference type="PANTHER" id="PTHR44688">
    <property type="entry name" value="DNA-BINDING TRANSCRIPTIONAL ACTIVATOR DEVR_DOSR"/>
    <property type="match status" value="1"/>
</dbReference>
<dbReference type="AlphaFoldDB" id="K0ZAZ8"/>
<name>K0ZAZ8_9ACTN</name>
<keyword evidence="2" id="KW-0238">DNA-binding</keyword>
<dbReference type="SUPFAM" id="SSF46894">
    <property type="entry name" value="C-terminal effector domain of the bipartite response regulators"/>
    <property type="match status" value="1"/>
</dbReference>
<feature type="transmembrane region" description="Helical" evidence="5">
    <location>
        <begin position="72"/>
        <end position="93"/>
    </location>
</feature>
<feature type="domain" description="HTH luxR-type" evidence="6">
    <location>
        <begin position="427"/>
        <end position="492"/>
    </location>
</feature>
<dbReference type="SMART" id="SM00421">
    <property type="entry name" value="HTH_LUXR"/>
    <property type="match status" value="1"/>
</dbReference>
<keyword evidence="8" id="KW-1185">Reference proteome</keyword>
<feature type="transmembrane region" description="Helical" evidence="5">
    <location>
        <begin position="287"/>
        <end position="309"/>
    </location>
</feature>
<feature type="region of interest" description="Disordered" evidence="4">
    <location>
        <begin position="187"/>
        <end position="211"/>
    </location>
</feature>